<dbReference type="Pfam" id="PF01590">
    <property type="entry name" value="GAF"/>
    <property type="match status" value="1"/>
</dbReference>
<dbReference type="InterPro" id="IPR005467">
    <property type="entry name" value="His_kinase_dom"/>
</dbReference>
<evidence type="ECO:0000256" key="1">
    <source>
        <dbReference type="ARBA" id="ARBA00000085"/>
    </source>
</evidence>
<dbReference type="GO" id="GO:0000155">
    <property type="term" value="F:phosphorelay sensor kinase activity"/>
    <property type="evidence" value="ECO:0007669"/>
    <property type="project" value="InterPro"/>
</dbReference>
<organism evidence="5 6">
    <name type="scientific">Daejeonella rubra</name>
    <dbReference type="NCBI Taxonomy" id="990371"/>
    <lineage>
        <taxon>Bacteria</taxon>
        <taxon>Pseudomonadati</taxon>
        <taxon>Bacteroidota</taxon>
        <taxon>Sphingobacteriia</taxon>
        <taxon>Sphingobacteriales</taxon>
        <taxon>Sphingobacteriaceae</taxon>
        <taxon>Daejeonella</taxon>
    </lineage>
</organism>
<dbReference type="CDD" id="cd00082">
    <property type="entry name" value="HisKA"/>
    <property type="match status" value="1"/>
</dbReference>
<evidence type="ECO:0000313" key="6">
    <source>
        <dbReference type="Proteomes" id="UP000199226"/>
    </source>
</evidence>
<dbReference type="AlphaFoldDB" id="A0A1G9UXM3"/>
<dbReference type="InterPro" id="IPR003594">
    <property type="entry name" value="HATPase_dom"/>
</dbReference>
<dbReference type="Pfam" id="PF02518">
    <property type="entry name" value="HATPase_c"/>
    <property type="match status" value="1"/>
</dbReference>
<dbReference type="Gene3D" id="1.10.287.130">
    <property type="match status" value="1"/>
</dbReference>
<dbReference type="SMART" id="SM00065">
    <property type="entry name" value="GAF"/>
    <property type="match status" value="1"/>
</dbReference>
<dbReference type="PANTHER" id="PTHR43547">
    <property type="entry name" value="TWO-COMPONENT HISTIDINE KINASE"/>
    <property type="match status" value="1"/>
</dbReference>
<dbReference type="InterPro" id="IPR036097">
    <property type="entry name" value="HisK_dim/P_sf"/>
</dbReference>
<dbReference type="RefSeq" id="WP_090705364.1">
    <property type="nucleotide sequence ID" value="NZ_FNHH01000018.1"/>
</dbReference>
<dbReference type="Gene3D" id="3.30.565.10">
    <property type="entry name" value="Histidine kinase-like ATPase, C-terminal domain"/>
    <property type="match status" value="1"/>
</dbReference>
<keyword evidence="3" id="KW-0597">Phosphoprotein</keyword>
<gene>
    <name evidence="5" type="ORF">SAMN05421813_11833</name>
</gene>
<feature type="domain" description="Histidine kinase" evidence="4">
    <location>
        <begin position="181"/>
        <end position="401"/>
    </location>
</feature>
<dbReference type="SMART" id="SM00387">
    <property type="entry name" value="HATPase_c"/>
    <property type="match status" value="1"/>
</dbReference>
<dbReference type="SUPFAM" id="SSF55874">
    <property type="entry name" value="ATPase domain of HSP90 chaperone/DNA topoisomerase II/histidine kinase"/>
    <property type="match status" value="1"/>
</dbReference>
<dbReference type="InterPro" id="IPR003018">
    <property type="entry name" value="GAF"/>
</dbReference>
<dbReference type="Proteomes" id="UP000199226">
    <property type="component" value="Unassembled WGS sequence"/>
</dbReference>
<evidence type="ECO:0000259" key="4">
    <source>
        <dbReference type="PROSITE" id="PS50109"/>
    </source>
</evidence>
<dbReference type="SMART" id="SM00388">
    <property type="entry name" value="HisKA"/>
    <property type="match status" value="1"/>
</dbReference>
<dbReference type="PROSITE" id="PS50109">
    <property type="entry name" value="HIS_KIN"/>
    <property type="match status" value="1"/>
</dbReference>
<reference evidence="6" key="1">
    <citation type="submission" date="2016-10" db="EMBL/GenBank/DDBJ databases">
        <authorList>
            <person name="Varghese N."/>
            <person name="Submissions S."/>
        </authorList>
    </citation>
    <scope>NUCLEOTIDE SEQUENCE [LARGE SCALE GENOMIC DNA]</scope>
    <source>
        <strain evidence="6">DSM 24536</strain>
    </source>
</reference>
<dbReference type="PANTHER" id="PTHR43547:SF2">
    <property type="entry name" value="HYBRID SIGNAL TRANSDUCTION HISTIDINE KINASE C"/>
    <property type="match status" value="1"/>
</dbReference>
<name>A0A1G9UXM3_9SPHI</name>
<dbReference type="SUPFAM" id="SSF47384">
    <property type="entry name" value="Homodimeric domain of signal transducing histidine kinase"/>
    <property type="match status" value="1"/>
</dbReference>
<dbReference type="Gene3D" id="3.30.450.40">
    <property type="match status" value="1"/>
</dbReference>
<dbReference type="CDD" id="cd00075">
    <property type="entry name" value="HATPase"/>
    <property type="match status" value="1"/>
</dbReference>
<proteinExistence type="predicted"/>
<dbReference type="InterPro" id="IPR036890">
    <property type="entry name" value="HATPase_C_sf"/>
</dbReference>
<dbReference type="Pfam" id="PF00512">
    <property type="entry name" value="HisKA"/>
    <property type="match status" value="1"/>
</dbReference>
<dbReference type="SUPFAM" id="SSF55781">
    <property type="entry name" value="GAF domain-like"/>
    <property type="match status" value="1"/>
</dbReference>
<protein>
    <recommendedName>
        <fullName evidence="2">histidine kinase</fullName>
        <ecNumber evidence="2">2.7.13.3</ecNumber>
    </recommendedName>
</protein>
<evidence type="ECO:0000256" key="3">
    <source>
        <dbReference type="ARBA" id="ARBA00022553"/>
    </source>
</evidence>
<sequence>MSINQPFPSNEFERVLNLSDFNLDYTNFQDNFKDLAKLAASVAGTPISLVNLIDSFTQWTISSHGFAIEQMPREDSVCQYTILSNEQPFEVEDLSKDDRFKDKVYVKDEPSLRYYYGIPLQSDGLNIGALCVLDRNVRTLSPEKEELLRIIADEIVNRLKAYKAIESLRNKVKEVEATQNKVVHDIRGPLGGIIGLTEIISEQGKENKLDEVLEFINLIHKSGKSILDLADEILSSEKRNSNIVKGNELELKGFKDNLEKLYIPQAKSKDILLEVKIDPKSEGIPFPKNKLLQISGNLISNAIKFTPPDGKVKVELALEVNDKEKILKIIVSDTGEGMSTEKIDTILKGTASTENGTEGEKGYGFGMQLVKHLVESLNGKLSIRSSQGEGTTFEVLLKQTLL</sequence>
<evidence type="ECO:0000313" key="5">
    <source>
        <dbReference type="EMBL" id="SDM64610.1"/>
    </source>
</evidence>
<dbReference type="EMBL" id="FNHH01000018">
    <property type="protein sequence ID" value="SDM64610.1"/>
    <property type="molecule type" value="Genomic_DNA"/>
</dbReference>
<dbReference type="OrthoDB" id="9811889at2"/>
<dbReference type="InterPro" id="IPR003661">
    <property type="entry name" value="HisK_dim/P_dom"/>
</dbReference>
<comment type="catalytic activity">
    <reaction evidence="1">
        <text>ATP + protein L-histidine = ADP + protein N-phospho-L-histidine.</text>
        <dbReference type="EC" id="2.7.13.3"/>
    </reaction>
</comment>
<dbReference type="STRING" id="990371.SAMN05421813_11833"/>
<dbReference type="PRINTS" id="PR00344">
    <property type="entry name" value="BCTRLSENSOR"/>
</dbReference>
<dbReference type="InterPro" id="IPR004358">
    <property type="entry name" value="Sig_transdc_His_kin-like_C"/>
</dbReference>
<dbReference type="EC" id="2.7.13.3" evidence="2"/>
<accession>A0A1G9UXM3</accession>
<evidence type="ECO:0000256" key="2">
    <source>
        <dbReference type="ARBA" id="ARBA00012438"/>
    </source>
</evidence>
<dbReference type="InterPro" id="IPR029016">
    <property type="entry name" value="GAF-like_dom_sf"/>
</dbReference>
<keyword evidence="6" id="KW-1185">Reference proteome</keyword>